<protein>
    <submittedName>
        <fullName evidence="2">Uncharacterized protein</fullName>
    </submittedName>
</protein>
<evidence type="ECO:0000256" key="1">
    <source>
        <dbReference type="SAM" id="MobiDB-lite"/>
    </source>
</evidence>
<proteinExistence type="predicted"/>
<evidence type="ECO:0000313" key="2">
    <source>
        <dbReference type="EMBL" id="CUV40766.1"/>
    </source>
</evidence>
<dbReference type="AlphaFoldDB" id="A0A0S4W1S4"/>
<organism evidence="2">
    <name type="scientific">Ralstonia solanacearum</name>
    <name type="common">Pseudomonas solanacearum</name>
    <dbReference type="NCBI Taxonomy" id="305"/>
    <lineage>
        <taxon>Bacteria</taxon>
        <taxon>Pseudomonadati</taxon>
        <taxon>Pseudomonadota</taxon>
        <taxon>Betaproteobacteria</taxon>
        <taxon>Burkholderiales</taxon>
        <taxon>Burkholderiaceae</taxon>
        <taxon>Ralstonia</taxon>
        <taxon>Ralstonia solanacearum species complex</taxon>
    </lineage>
</organism>
<feature type="region of interest" description="Disordered" evidence="1">
    <location>
        <begin position="1"/>
        <end position="32"/>
    </location>
</feature>
<accession>A0A0S4W1S4</accession>
<name>A0A0S4W1S4_RALSL</name>
<gene>
    <name evidence="2" type="ORF">TF3108_v1_560011</name>
</gene>
<dbReference type="EMBL" id="LN899826">
    <property type="protein sequence ID" value="CUV40766.1"/>
    <property type="molecule type" value="Genomic_DNA"/>
</dbReference>
<reference evidence="2" key="1">
    <citation type="submission" date="2015-10" db="EMBL/GenBank/DDBJ databases">
        <authorList>
            <person name="Gilbert D.G."/>
        </authorList>
    </citation>
    <scope>NUCLEOTIDE SEQUENCE</scope>
    <source>
        <strain evidence="2">Phyl III-seqv23</strain>
    </source>
</reference>
<sequence>MAPSKNPTVLLSPPANKARPHRAACDNMASIR</sequence>